<dbReference type="CDD" id="cd00060">
    <property type="entry name" value="FHA"/>
    <property type="match status" value="1"/>
</dbReference>
<keyword evidence="2" id="KW-0378">Hydrolase</keyword>
<evidence type="ECO:0000256" key="4">
    <source>
        <dbReference type="ARBA" id="ARBA00022840"/>
    </source>
</evidence>
<dbReference type="Gene3D" id="3.40.50.300">
    <property type="entry name" value="P-loop containing nucleotide triphosphate hydrolases"/>
    <property type="match status" value="2"/>
</dbReference>
<dbReference type="SUPFAM" id="SSF49879">
    <property type="entry name" value="SMAD/FHA domain"/>
    <property type="match status" value="1"/>
</dbReference>
<dbReference type="Proteomes" id="UP001153712">
    <property type="component" value="Chromosome 1"/>
</dbReference>
<dbReference type="InterPro" id="IPR041677">
    <property type="entry name" value="DNA2/NAM7_AAA_11"/>
</dbReference>
<dbReference type="Pfam" id="PF00498">
    <property type="entry name" value="FHA"/>
    <property type="match status" value="1"/>
</dbReference>
<reference evidence="7" key="1">
    <citation type="submission" date="2022-01" db="EMBL/GenBank/DDBJ databases">
        <authorList>
            <person name="King R."/>
        </authorList>
    </citation>
    <scope>NUCLEOTIDE SEQUENCE</scope>
</reference>
<dbReference type="GO" id="GO:0001147">
    <property type="term" value="F:transcription termination site sequence-specific DNA binding"/>
    <property type="evidence" value="ECO:0007669"/>
    <property type="project" value="TreeGrafter"/>
</dbReference>
<dbReference type="InterPro" id="IPR000253">
    <property type="entry name" value="FHA_dom"/>
</dbReference>
<dbReference type="InterPro" id="IPR041679">
    <property type="entry name" value="DNA2/NAM7-like_C"/>
</dbReference>
<evidence type="ECO:0000259" key="6">
    <source>
        <dbReference type="PROSITE" id="PS50006"/>
    </source>
</evidence>
<keyword evidence="8" id="KW-1185">Reference proteome</keyword>
<dbReference type="GO" id="GO:0005694">
    <property type="term" value="C:chromosome"/>
    <property type="evidence" value="ECO:0007669"/>
    <property type="project" value="UniProtKB-ARBA"/>
</dbReference>
<protein>
    <recommendedName>
        <fullName evidence="6">FHA domain-containing protein</fullName>
    </recommendedName>
</protein>
<sequence length="1201" mass="136618">MWKLQNLIDGTEITINKTALTIGRNVSADIRIENIRVSRNQATIFYHINKNLFVTDHKSTNGTFVNDKKVTAATLEDGDTISFGGDSKMVRDPGFQKCPFLFKVIKNESTQPVPAETAEMDSTIATTSNFNSNETNSSSNNVKTCNNVESSVENNSSKMTPFSDVVIVCEGTHRDNGSNSNSTVIPGKNNNPFSMNEKEDYIIISDGEDDDDIPCSQFYQISQHIKKESVHGENDHIFQVIKEELEYFDSREEVVVDLTNDVEPIVNTQDLLNLLECPSNASASGNIENSDQFKTDAIEPPISKEINASIINVPVTEEEQIFKVPSNPIEPFEGCSRMSKPPLIEPHTIESKRRKQPSKRKSIEVEMKSSKKGENAKKVKLNVSNRNKNIELQQLRKQKLKELVCKTSEDPKIVKNNLDNGNLEEEFLSPQKLKFSNIKYTSIDPGSSSSKSSLHDNKKTSSSRNNLPSTNNLPSSINNKGKKPNLPLAEDENQFIWNKLPNREIRPPVTNHFIMNVDNYIFDILQWNVGWLLQQRDIDMTPPVNMNNPYYFVPKKFNDFDHYVNVFLPLIKLEIWQTIFHMTFKNDDSAWDIGLKLVRKNNKVWFLDCEYECGLNEITLRNEDFCLLQVKLKDSSNYYMYTCFAYVKSVQDSKRLNNNGKRTVKITLIVKDLLKEIHGECLKIKVCANIGFYVKLMKTVKYLKSSSICHYVLNPIELAHTMPITSSIKNSDHLIKLQSDISNIASNMALRNSPGFYLINGPPGTGKSSVIVKIVLEILNKSKINKCEPRILLTAPSNAAIDGLLVKLNHAREASEKGLIRTVRVGPHSSISSLANKFSLKFLTQKEIIKEKHLVQLPDYKKVFHNQMSQDDFLRNTLGNQYAYEYGIRENKILIGANIICTTLSSCINYILARKNNLKYTCCIIDEATQCSEIECLLPIQLGINKFILVGDPQQLAAVVINQDAHKYGFGKSLFSRIMDNIGDQHDVPKEKYPISLLNVQYRMKQEICNYPNRAFYGGKLKTSHTCRNPIIPLLKPYMLFSLTQVSNNDEYTNLEEVNLIKTILETLKNTVKEECRYSIGIITPYNAQKDLIIQDVKAIKFNSNVNIFINTVDSFQGAESDIVIISCVRYNTNYFLDNKNRLNVALTRAKQALYVLGNYTLFKQCPELYKLREDAKERKCLLDIKTNLKDIPTIRSYIVM</sequence>
<dbReference type="CDD" id="cd18042">
    <property type="entry name" value="DEXXQc_SETX"/>
    <property type="match status" value="1"/>
</dbReference>
<dbReference type="EMBL" id="OU900094">
    <property type="protein sequence ID" value="CAG9853655.1"/>
    <property type="molecule type" value="Genomic_DNA"/>
</dbReference>
<dbReference type="SMART" id="SM00240">
    <property type="entry name" value="FHA"/>
    <property type="match status" value="1"/>
</dbReference>
<feature type="region of interest" description="Disordered" evidence="5">
    <location>
        <begin position="442"/>
        <end position="486"/>
    </location>
</feature>
<organism evidence="7 8">
    <name type="scientific">Phyllotreta striolata</name>
    <name type="common">Striped flea beetle</name>
    <name type="synonym">Crioceris striolata</name>
    <dbReference type="NCBI Taxonomy" id="444603"/>
    <lineage>
        <taxon>Eukaryota</taxon>
        <taxon>Metazoa</taxon>
        <taxon>Ecdysozoa</taxon>
        <taxon>Arthropoda</taxon>
        <taxon>Hexapoda</taxon>
        <taxon>Insecta</taxon>
        <taxon>Pterygota</taxon>
        <taxon>Neoptera</taxon>
        <taxon>Endopterygota</taxon>
        <taxon>Coleoptera</taxon>
        <taxon>Polyphaga</taxon>
        <taxon>Cucujiformia</taxon>
        <taxon>Chrysomeloidea</taxon>
        <taxon>Chrysomelidae</taxon>
        <taxon>Galerucinae</taxon>
        <taxon>Alticini</taxon>
        <taxon>Phyllotreta</taxon>
    </lineage>
</organism>
<keyword evidence="3" id="KW-0347">Helicase</keyword>
<dbReference type="InterPro" id="IPR045055">
    <property type="entry name" value="DNA2/NAM7-like"/>
</dbReference>
<name>A0A9N9TH12_PHYSR</name>
<dbReference type="InterPro" id="IPR047187">
    <property type="entry name" value="SF1_C_Upf1"/>
</dbReference>
<feature type="compositionally biased region" description="Basic and acidic residues" evidence="5">
    <location>
        <begin position="361"/>
        <end position="376"/>
    </location>
</feature>
<dbReference type="InterPro" id="IPR008984">
    <property type="entry name" value="SMAD_FHA_dom_sf"/>
</dbReference>
<evidence type="ECO:0000256" key="5">
    <source>
        <dbReference type="SAM" id="MobiDB-lite"/>
    </source>
</evidence>
<dbReference type="PANTHER" id="PTHR10887:SF495">
    <property type="entry name" value="HELICASE SENATAXIN ISOFORM X1-RELATED"/>
    <property type="match status" value="1"/>
</dbReference>
<evidence type="ECO:0000313" key="8">
    <source>
        <dbReference type="Proteomes" id="UP001153712"/>
    </source>
</evidence>
<feature type="domain" description="FHA" evidence="6">
    <location>
        <begin position="20"/>
        <end position="70"/>
    </location>
</feature>
<evidence type="ECO:0000256" key="2">
    <source>
        <dbReference type="ARBA" id="ARBA00022801"/>
    </source>
</evidence>
<keyword evidence="1" id="KW-0547">Nucleotide-binding</keyword>
<feature type="compositionally biased region" description="Low complexity" evidence="5">
    <location>
        <begin position="460"/>
        <end position="479"/>
    </location>
</feature>
<proteinExistence type="predicted"/>
<dbReference type="GO" id="GO:0016604">
    <property type="term" value="C:nuclear body"/>
    <property type="evidence" value="ECO:0007669"/>
    <property type="project" value="TreeGrafter"/>
</dbReference>
<dbReference type="InterPro" id="IPR027417">
    <property type="entry name" value="P-loop_NTPase"/>
</dbReference>
<accession>A0A9N9TH12</accession>
<dbReference type="AlphaFoldDB" id="A0A9N9TH12"/>
<dbReference type="Gene3D" id="2.60.200.20">
    <property type="match status" value="1"/>
</dbReference>
<dbReference type="PANTHER" id="PTHR10887">
    <property type="entry name" value="DNA2/NAM7 HELICASE FAMILY"/>
    <property type="match status" value="1"/>
</dbReference>
<evidence type="ECO:0000256" key="3">
    <source>
        <dbReference type="ARBA" id="ARBA00022806"/>
    </source>
</evidence>
<dbReference type="PROSITE" id="PS50006">
    <property type="entry name" value="FHA_DOMAIN"/>
    <property type="match status" value="1"/>
</dbReference>
<gene>
    <name evidence="7" type="ORF">PHYEVI_LOCUS127</name>
</gene>
<dbReference type="GO" id="GO:0004386">
    <property type="term" value="F:helicase activity"/>
    <property type="evidence" value="ECO:0007669"/>
    <property type="project" value="UniProtKB-KW"/>
</dbReference>
<dbReference type="OrthoDB" id="2285229at2759"/>
<dbReference type="FunFam" id="3.40.50.300:FF:000326">
    <property type="entry name" value="P-loop containing nucleoside triphosphate hydrolase"/>
    <property type="match status" value="1"/>
</dbReference>
<dbReference type="Pfam" id="PF13087">
    <property type="entry name" value="AAA_12"/>
    <property type="match status" value="1"/>
</dbReference>
<dbReference type="Pfam" id="PF13086">
    <property type="entry name" value="AAA_11"/>
    <property type="match status" value="2"/>
</dbReference>
<dbReference type="GO" id="GO:0016787">
    <property type="term" value="F:hydrolase activity"/>
    <property type="evidence" value="ECO:0007669"/>
    <property type="project" value="UniProtKB-KW"/>
</dbReference>
<evidence type="ECO:0000256" key="1">
    <source>
        <dbReference type="ARBA" id="ARBA00022741"/>
    </source>
</evidence>
<evidence type="ECO:0000313" key="7">
    <source>
        <dbReference type="EMBL" id="CAG9853655.1"/>
    </source>
</evidence>
<keyword evidence="4" id="KW-0067">ATP-binding</keyword>
<dbReference type="CDD" id="cd18808">
    <property type="entry name" value="SF1_C_Upf1"/>
    <property type="match status" value="1"/>
</dbReference>
<feature type="region of interest" description="Disordered" evidence="5">
    <location>
        <begin position="332"/>
        <end position="376"/>
    </location>
</feature>
<dbReference type="GO" id="GO:0005524">
    <property type="term" value="F:ATP binding"/>
    <property type="evidence" value="ECO:0007669"/>
    <property type="project" value="UniProtKB-KW"/>
</dbReference>
<dbReference type="SUPFAM" id="SSF52540">
    <property type="entry name" value="P-loop containing nucleoside triphosphate hydrolases"/>
    <property type="match status" value="1"/>
</dbReference>
<dbReference type="GO" id="GO:0006369">
    <property type="term" value="P:termination of RNA polymerase II transcription"/>
    <property type="evidence" value="ECO:0007669"/>
    <property type="project" value="TreeGrafter"/>
</dbReference>